<protein>
    <recommendedName>
        <fullName evidence="4">Secreted protein</fullName>
    </recommendedName>
</protein>
<organism evidence="2 3">
    <name type="scientific">Ridgeia piscesae</name>
    <name type="common">Tubeworm</name>
    <dbReference type="NCBI Taxonomy" id="27915"/>
    <lineage>
        <taxon>Eukaryota</taxon>
        <taxon>Metazoa</taxon>
        <taxon>Spiralia</taxon>
        <taxon>Lophotrochozoa</taxon>
        <taxon>Annelida</taxon>
        <taxon>Polychaeta</taxon>
        <taxon>Sedentaria</taxon>
        <taxon>Canalipalpata</taxon>
        <taxon>Sabellida</taxon>
        <taxon>Siboglinidae</taxon>
        <taxon>Ridgeia</taxon>
    </lineage>
</organism>
<feature type="signal peptide" evidence="1">
    <location>
        <begin position="1"/>
        <end position="21"/>
    </location>
</feature>
<reference evidence="2" key="1">
    <citation type="journal article" date="2023" name="Mol. Biol. Evol.">
        <title>Third-Generation Sequencing Reveals the Adaptive Role of the Epigenome in Three Deep-Sea Polychaetes.</title>
        <authorList>
            <person name="Perez M."/>
            <person name="Aroh O."/>
            <person name="Sun Y."/>
            <person name="Lan Y."/>
            <person name="Juniper S.K."/>
            <person name="Young C.R."/>
            <person name="Angers B."/>
            <person name="Qian P.Y."/>
        </authorList>
    </citation>
    <scope>NUCLEOTIDE SEQUENCE</scope>
    <source>
        <strain evidence="2">R07B-5</strain>
    </source>
</reference>
<gene>
    <name evidence="2" type="ORF">NP493_577g01018</name>
</gene>
<evidence type="ECO:0000256" key="1">
    <source>
        <dbReference type="SAM" id="SignalP"/>
    </source>
</evidence>
<keyword evidence="1" id="KW-0732">Signal</keyword>
<dbReference type="AlphaFoldDB" id="A0AAD9NSH9"/>
<accession>A0AAD9NSH9</accession>
<comment type="caution">
    <text evidence="2">The sequence shown here is derived from an EMBL/GenBank/DDBJ whole genome shotgun (WGS) entry which is preliminary data.</text>
</comment>
<sequence length="118" mass="13497">MIHQCYLKTIICNTILTFAMSTVPCQKLIVNNHLTRAHCQHPRLRCHCNNHLTKATSDQNIVNIPWARNHCQHLLTKTTMSTYPVKTSLLTTIAKRSLSITKLTRTLLSTFRGQELTV</sequence>
<evidence type="ECO:0000313" key="3">
    <source>
        <dbReference type="Proteomes" id="UP001209878"/>
    </source>
</evidence>
<proteinExistence type="predicted"/>
<evidence type="ECO:0008006" key="4">
    <source>
        <dbReference type="Google" id="ProtNLM"/>
    </source>
</evidence>
<keyword evidence="3" id="KW-1185">Reference proteome</keyword>
<evidence type="ECO:0000313" key="2">
    <source>
        <dbReference type="EMBL" id="KAK2177819.1"/>
    </source>
</evidence>
<dbReference type="Proteomes" id="UP001209878">
    <property type="component" value="Unassembled WGS sequence"/>
</dbReference>
<name>A0AAD9NSH9_RIDPI</name>
<feature type="chain" id="PRO_5042057295" description="Secreted protein" evidence="1">
    <location>
        <begin position="22"/>
        <end position="118"/>
    </location>
</feature>
<dbReference type="EMBL" id="JAODUO010000577">
    <property type="protein sequence ID" value="KAK2177819.1"/>
    <property type="molecule type" value="Genomic_DNA"/>
</dbReference>